<protein>
    <submittedName>
        <fullName evidence="2">Uncharacterized protein</fullName>
    </submittedName>
</protein>
<sequence length="70" mass="7215">MRPTPPAELVGGAYLPRSASRVRALTRLLLITTAILTGFAILGAVVATPLLGLVCGLMTLGLIGLGWVMV</sequence>
<evidence type="ECO:0000256" key="1">
    <source>
        <dbReference type="SAM" id="Phobius"/>
    </source>
</evidence>
<evidence type="ECO:0000313" key="2">
    <source>
        <dbReference type="EMBL" id="WXG69423.1"/>
    </source>
</evidence>
<feature type="transmembrane region" description="Helical" evidence="1">
    <location>
        <begin position="50"/>
        <end position="69"/>
    </location>
</feature>
<keyword evidence="1" id="KW-0812">Transmembrane</keyword>
<dbReference type="Proteomes" id="UP001432000">
    <property type="component" value="Chromosome"/>
</dbReference>
<keyword evidence="1" id="KW-1133">Transmembrane helix</keyword>
<feature type="transmembrane region" description="Helical" evidence="1">
    <location>
        <begin position="24"/>
        <end position="44"/>
    </location>
</feature>
<keyword evidence="3" id="KW-1185">Reference proteome</keyword>
<gene>
    <name evidence="2" type="ORF">WDS16_02355</name>
</gene>
<proteinExistence type="predicted"/>
<accession>A0ABZ2PJR8</accession>
<evidence type="ECO:0000313" key="3">
    <source>
        <dbReference type="Proteomes" id="UP001432000"/>
    </source>
</evidence>
<organism evidence="2 3">
    <name type="scientific">Rhodococcus sovatensis</name>
    <dbReference type="NCBI Taxonomy" id="1805840"/>
    <lineage>
        <taxon>Bacteria</taxon>
        <taxon>Bacillati</taxon>
        <taxon>Actinomycetota</taxon>
        <taxon>Actinomycetes</taxon>
        <taxon>Mycobacteriales</taxon>
        <taxon>Nocardiaceae</taxon>
        <taxon>Rhodococcus</taxon>
    </lineage>
</organism>
<reference evidence="2 3" key="1">
    <citation type="submission" date="2024-03" db="EMBL/GenBank/DDBJ databases">
        <title>Natural products discovery in diverse microorganisms through a two-stage MS feature dereplication strategy.</title>
        <authorList>
            <person name="Zhang R."/>
        </authorList>
    </citation>
    <scope>NUCLEOTIDE SEQUENCE [LARGE SCALE GENOMIC DNA]</scope>
    <source>
        <strain evidence="2 3">18930</strain>
    </source>
</reference>
<dbReference type="EMBL" id="CP147846">
    <property type="protein sequence ID" value="WXG69423.1"/>
    <property type="molecule type" value="Genomic_DNA"/>
</dbReference>
<name>A0ABZ2PJR8_9NOCA</name>
<dbReference type="RefSeq" id="WP_338890199.1">
    <property type="nucleotide sequence ID" value="NZ_CP147846.1"/>
</dbReference>
<keyword evidence="1" id="KW-0472">Membrane</keyword>